<gene>
    <name evidence="1" type="ORF">K458DRAFT_459990</name>
</gene>
<keyword evidence="2" id="KW-1185">Reference proteome</keyword>
<dbReference type="Proteomes" id="UP000799291">
    <property type="component" value="Unassembled WGS sequence"/>
</dbReference>
<dbReference type="EMBL" id="MU005599">
    <property type="protein sequence ID" value="KAF2679970.1"/>
    <property type="molecule type" value="Genomic_DNA"/>
</dbReference>
<sequence>MRCDRYEVNQNLQVKETGTALEDVVLSEFGVGVKAVASPVFDHGHADAVGIGDHAAGRSVDIAELGFGVGFLRGGSGKGRASKGGEGEDDLGEVHVSGGIERECDFAEAMGNRIPGRHNGGKHDRREASTGCFLLKVALLRIVTCFVRLSYVTPRQKRDTCTWLTQLQSRRFQIGRKADDYQLGYVQVIVINE</sequence>
<reference evidence="1" key="1">
    <citation type="journal article" date="2020" name="Stud. Mycol.">
        <title>101 Dothideomycetes genomes: a test case for predicting lifestyles and emergence of pathogens.</title>
        <authorList>
            <person name="Haridas S."/>
            <person name="Albert R."/>
            <person name="Binder M."/>
            <person name="Bloem J."/>
            <person name="Labutti K."/>
            <person name="Salamov A."/>
            <person name="Andreopoulos B."/>
            <person name="Baker S."/>
            <person name="Barry K."/>
            <person name="Bills G."/>
            <person name="Bluhm B."/>
            <person name="Cannon C."/>
            <person name="Castanera R."/>
            <person name="Culley D."/>
            <person name="Daum C."/>
            <person name="Ezra D."/>
            <person name="Gonzalez J."/>
            <person name="Henrissat B."/>
            <person name="Kuo A."/>
            <person name="Liang C."/>
            <person name="Lipzen A."/>
            <person name="Lutzoni F."/>
            <person name="Magnuson J."/>
            <person name="Mondo S."/>
            <person name="Nolan M."/>
            <person name="Ohm R."/>
            <person name="Pangilinan J."/>
            <person name="Park H.-J."/>
            <person name="Ramirez L."/>
            <person name="Alfaro M."/>
            <person name="Sun H."/>
            <person name="Tritt A."/>
            <person name="Yoshinaga Y."/>
            <person name="Zwiers L.-H."/>
            <person name="Turgeon B."/>
            <person name="Goodwin S."/>
            <person name="Spatafora J."/>
            <person name="Crous P."/>
            <person name="Grigoriev I."/>
        </authorList>
    </citation>
    <scope>NUCLEOTIDE SEQUENCE</scope>
    <source>
        <strain evidence="1">CBS 122367</strain>
    </source>
</reference>
<proteinExistence type="predicted"/>
<evidence type="ECO:0000313" key="2">
    <source>
        <dbReference type="Proteomes" id="UP000799291"/>
    </source>
</evidence>
<organism evidence="1 2">
    <name type="scientific">Lentithecium fluviatile CBS 122367</name>
    <dbReference type="NCBI Taxonomy" id="1168545"/>
    <lineage>
        <taxon>Eukaryota</taxon>
        <taxon>Fungi</taxon>
        <taxon>Dikarya</taxon>
        <taxon>Ascomycota</taxon>
        <taxon>Pezizomycotina</taxon>
        <taxon>Dothideomycetes</taxon>
        <taxon>Pleosporomycetidae</taxon>
        <taxon>Pleosporales</taxon>
        <taxon>Massarineae</taxon>
        <taxon>Lentitheciaceae</taxon>
        <taxon>Lentithecium</taxon>
    </lineage>
</organism>
<evidence type="ECO:0000313" key="1">
    <source>
        <dbReference type="EMBL" id="KAF2679970.1"/>
    </source>
</evidence>
<name>A0A6G1IPQ3_9PLEO</name>
<accession>A0A6G1IPQ3</accession>
<protein>
    <submittedName>
        <fullName evidence="1">Uncharacterized protein</fullName>
    </submittedName>
</protein>
<dbReference type="AlphaFoldDB" id="A0A6G1IPQ3"/>